<evidence type="ECO:0000313" key="3">
    <source>
        <dbReference type="Proteomes" id="UP000011723"/>
    </source>
</evidence>
<dbReference type="HOGENOM" id="CLU_2733173_0_0_11"/>
<protein>
    <submittedName>
        <fullName evidence="2">Uncharacterized protein</fullName>
    </submittedName>
</protein>
<sequence>MLLSAKRSRSGDLGEEAAGRGADSVIGRAPDQHLQLGGHVLGHEDPGERHQCVAFIPVDARQQLRDRLQHR</sequence>
<dbReference type="EMBL" id="CP003697">
    <property type="protein sequence ID" value="AGF72871.1"/>
    <property type="molecule type" value="Genomic_DNA"/>
</dbReference>
<dbReference type="KEGG" id="chn:A605_09345"/>
<proteinExistence type="predicted"/>
<evidence type="ECO:0000313" key="2">
    <source>
        <dbReference type="EMBL" id="AGF72871.1"/>
    </source>
</evidence>
<dbReference type="AlphaFoldDB" id="M1P874"/>
<feature type="region of interest" description="Disordered" evidence="1">
    <location>
        <begin position="1"/>
        <end position="31"/>
    </location>
</feature>
<dbReference type="RefSeq" id="WP_015401290.1">
    <property type="nucleotide sequence ID" value="NC_020302.1"/>
</dbReference>
<reference evidence="2 3" key="1">
    <citation type="journal article" date="2012" name="Stand. Genomic Sci.">
        <title>Genome sequence of the halotolerant bacterium Corynebacterium halotolerans type strain YIM 70093(T) (= DSM 44683(T)).</title>
        <authorList>
            <person name="Ruckert C."/>
            <person name="Albersmeier A."/>
            <person name="Al-Dilaimi A."/>
            <person name="Niehaus K."/>
            <person name="Szczepanowski R."/>
            <person name="Kalinowski J."/>
        </authorList>
    </citation>
    <scope>NUCLEOTIDE SEQUENCE [LARGE SCALE GENOMIC DNA]</scope>
    <source>
        <strain evidence="2">YIM 70093</strain>
    </source>
</reference>
<dbReference type="Proteomes" id="UP000011723">
    <property type="component" value="Chromosome"/>
</dbReference>
<accession>M1P874</accession>
<evidence type="ECO:0000256" key="1">
    <source>
        <dbReference type="SAM" id="MobiDB-lite"/>
    </source>
</evidence>
<organism evidence="2 3">
    <name type="scientific">Corynebacterium halotolerans YIM 70093 = DSM 44683</name>
    <dbReference type="NCBI Taxonomy" id="1121362"/>
    <lineage>
        <taxon>Bacteria</taxon>
        <taxon>Bacillati</taxon>
        <taxon>Actinomycetota</taxon>
        <taxon>Actinomycetes</taxon>
        <taxon>Mycobacteriales</taxon>
        <taxon>Corynebacteriaceae</taxon>
        <taxon>Corynebacterium</taxon>
    </lineage>
</organism>
<name>M1P874_9CORY</name>
<keyword evidence="3" id="KW-1185">Reference proteome</keyword>
<gene>
    <name evidence="2" type="ORF">A605_09345</name>
</gene>